<dbReference type="AlphaFoldDB" id="A0A9P4QZG3"/>
<protein>
    <submittedName>
        <fullName evidence="3">PR-1-like protein</fullName>
    </submittedName>
</protein>
<dbReference type="PRINTS" id="PR00837">
    <property type="entry name" value="V5TPXLIKE"/>
</dbReference>
<organism evidence="3 4">
    <name type="scientific">Polyplosphaeria fusca</name>
    <dbReference type="NCBI Taxonomy" id="682080"/>
    <lineage>
        <taxon>Eukaryota</taxon>
        <taxon>Fungi</taxon>
        <taxon>Dikarya</taxon>
        <taxon>Ascomycota</taxon>
        <taxon>Pezizomycotina</taxon>
        <taxon>Dothideomycetes</taxon>
        <taxon>Pleosporomycetidae</taxon>
        <taxon>Pleosporales</taxon>
        <taxon>Tetraplosphaeriaceae</taxon>
        <taxon>Polyplosphaeria</taxon>
    </lineage>
</organism>
<evidence type="ECO:0000256" key="1">
    <source>
        <dbReference type="SAM" id="SignalP"/>
    </source>
</evidence>
<dbReference type="InterPro" id="IPR014044">
    <property type="entry name" value="CAP_dom"/>
</dbReference>
<dbReference type="GO" id="GO:0005576">
    <property type="term" value="C:extracellular region"/>
    <property type="evidence" value="ECO:0007669"/>
    <property type="project" value="InterPro"/>
</dbReference>
<dbReference type="InterPro" id="IPR018244">
    <property type="entry name" value="Allrgn_V5/Tpx1_CS"/>
</dbReference>
<dbReference type="PANTHER" id="PTHR10334">
    <property type="entry name" value="CYSTEINE-RICH SECRETORY PROTEIN-RELATED"/>
    <property type="match status" value="1"/>
</dbReference>
<sequence length="197" mass="22317">MKLLKAYTLALAGMVCAAPAQVKTRDTAKEGDGKPGITDAKFIGYVMDAHWYWRKMHCAQDLTWDPALAQAALQSVNKCTDMPEHDRGGSNLSAVGPAADNEDKWYNDSAEMVHGWHQEEVLYPYDHPYYDDAWGHFSQMVWRDTSRVGCAWGYCPGKKFPGRLYCFYDPPGNNIAENNILFPENVWKPVCQIPNHK</sequence>
<keyword evidence="1" id="KW-0732">Signal</keyword>
<dbReference type="InterPro" id="IPR035940">
    <property type="entry name" value="CAP_sf"/>
</dbReference>
<dbReference type="Gene3D" id="3.40.33.10">
    <property type="entry name" value="CAP"/>
    <property type="match status" value="1"/>
</dbReference>
<evidence type="ECO:0000259" key="2">
    <source>
        <dbReference type="SMART" id="SM00198"/>
    </source>
</evidence>
<evidence type="ECO:0000313" key="3">
    <source>
        <dbReference type="EMBL" id="KAF2733924.1"/>
    </source>
</evidence>
<dbReference type="Proteomes" id="UP000799444">
    <property type="component" value="Unassembled WGS sequence"/>
</dbReference>
<dbReference type="PROSITE" id="PS01009">
    <property type="entry name" value="CRISP_1"/>
    <property type="match status" value="1"/>
</dbReference>
<dbReference type="SMART" id="SM00198">
    <property type="entry name" value="SCP"/>
    <property type="match status" value="1"/>
</dbReference>
<accession>A0A9P4QZG3</accession>
<dbReference type="Pfam" id="PF00188">
    <property type="entry name" value="CAP"/>
    <property type="match status" value="1"/>
</dbReference>
<name>A0A9P4QZG3_9PLEO</name>
<dbReference type="InterPro" id="IPR001283">
    <property type="entry name" value="CRISP-related"/>
</dbReference>
<feature type="signal peptide" evidence="1">
    <location>
        <begin position="1"/>
        <end position="17"/>
    </location>
</feature>
<dbReference type="SUPFAM" id="SSF55797">
    <property type="entry name" value="PR-1-like"/>
    <property type="match status" value="1"/>
</dbReference>
<dbReference type="OrthoDB" id="337038at2759"/>
<dbReference type="EMBL" id="ML996154">
    <property type="protein sequence ID" value="KAF2733924.1"/>
    <property type="molecule type" value="Genomic_DNA"/>
</dbReference>
<proteinExistence type="predicted"/>
<reference evidence="3" key="1">
    <citation type="journal article" date="2020" name="Stud. Mycol.">
        <title>101 Dothideomycetes genomes: a test case for predicting lifestyles and emergence of pathogens.</title>
        <authorList>
            <person name="Haridas S."/>
            <person name="Albert R."/>
            <person name="Binder M."/>
            <person name="Bloem J."/>
            <person name="Labutti K."/>
            <person name="Salamov A."/>
            <person name="Andreopoulos B."/>
            <person name="Baker S."/>
            <person name="Barry K."/>
            <person name="Bills G."/>
            <person name="Bluhm B."/>
            <person name="Cannon C."/>
            <person name="Castanera R."/>
            <person name="Culley D."/>
            <person name="Daum C."/>
            <person name="Ezra D."/>
            <person name="Gonzalez J."/>
            <person name="Henrissat B."/>
            <person name="Kuo A."/>
            <person name="Liang C."/>
            <person name="Lipzen A."/>
            <person name="Lutzoni F."/>
            <person name="Magnuson J."/>
            <person name="Mondo S."/>
            <person name="Nolan M."/>
            <person name="Ohm R."/>
            <person name="Pangilinan J."/>
            <person name="Park H.-J."/>
            <person name="Ramirez L."/>
            <person name="Alfaro M."/>
            <person name="Sun H."/>
            <person name="Tritt A."/>
            <person name="Yoshinaga Y."/>
            <person name="Zwiers L.-H."/>
            <person name="Turgeon B."/>
            <person name="Goodwin S."/>
            <person name="Spatafora J."/>
            <person name="Crous P."/>
            <person name="Grigoriev I."/>
        </authorList>
    </citation>
    <scope>NUCLEOTIDE SEQUENCE</scope>
    <source>
        <strain evidence="3">CBS 125425</strain>
    </source>
</reference>
<feature type="chain" id="PRO_5040301260" evidence="1">
    <location>
        <begin position="18"/>
        <end position="197"/>
    </location>
</feature>
<gene>
    <name evidence="3" type="ORF">EJ04DRAFT_256821</name>
</gene>
<keyword evidence="4" id="KW-1185">Reference proteome</keyword>
<comment type="caution">
    <text evidence="3">The sequence shown here is derived from an EMBL/GenBank/DDBJ whole genome shotgun (WGS) entry which is preliminary data.</text>
</comment>
<feature type="domain" description="SCP" evidence="2">
    <location>
        <begin position="41"/>
        <end position="176"/>
    </location>
</feature>
<evidence type="ECO:0000313" key="4">
    <source>
        <dbReference type="Proteomes" id="UP000799444"/>
    </source>
</evidence>